<keyword evidence="3" id="KW-1185">Reference proteome</keyword>
<name>A0A0F5LFS0_9HYPH</name>
<sequence length="197" mass="21925">MTMGKRGPKAQYGTRETNGRLSRKKNDVTKRLTGQLDQDEREMLRTGVEARNKMHGLKPEDCRDVRAGSFVGRLAMTGEITPQQYEAAKVYLEQYHEMAIAVRSPRQPGAIDLNATKGGSGDYENVPKNVAALSAWRAATAAIQDRQNQLKGSGALYAALQYCVLEDQELHHLIGWLREGLNALARHYRIGDKMKAA</sequence>
<organism evidence="2 3">
    <name type="scientific">Devosia soli</name>
    <dbReference type="NCBI Taxonomy" id="361041"/>
    <lineage>
        <taxon>Bacteria</taxon>
        <taxon>Pseudomonadati</taxon>
        <taxon>Pseudomonadota</taxon>
        <taxon>Alphaproteobacteria</taxon>
        <taxon>Hyphomicrobiales</taxon>
        <taxon>Devosiaceae</taxon>
        <taxon>Devosia</taxon>
    </lineage>
</organism>
<proteinExistence type="predicted"/>
<evidence type="ECO:0000256" key="1">
    <source>
        <dbReference type="SAM" id="MobiDB-lite"/>
    </source>
</evidence>
<evidence type="ECO:0000313" key="3">
    <source>
        <dbReference type="Proteomes" id="UP000033514"/>
    </source>
</evidence>
<dbReference type="EMBL" id="LAJG01000005">
    <property type="protein sequence ID" value="KKB81029.1"/>
    <property type="molecule type" value="Genomic_DNA"/>
</dbReference>
<evidence type="ECO:0000313" key="2">
    <source>
        <dbReference type="EMBL" id="KKB81029.1"/>
    </source>
</evidence>
<comment type="caution">
    <text evidence="2">The sequence shown here is derived from an EMBL/GenBank/DDBJ whole genome shotgun (WGS) entry which is preliminary data.</text>
</comment>
<feature type="region of interest" description="Disordered" evidence="1">
    <location>
        <begin position="1"/>
        <end position="27"/>
    </location>
</feature>
<protein>
    <submittedName>
        <fullName evidence="2">Uncharacterized protein</fullName>
    </submittedName>
</protein>
<accession>A0A0F5LFS0</accession>
<gene>
    <name evidence="2" type="ORF">VW35_02345</name>
</gene>
<reference evidence="2 3" key="1">
    <citation type="submission" date="2015-03" db="EMBL/GenBank/DDBJ databases">
        <authorList>
            <person name="Hassan Y.I."/>
            <person name="Lepp D."/>
            <person name="Zhou T."/>
        </authorList>
    </citation>
    <scope>NUCLEOTIDE SEQUENCE [LARGE SCALE GENOMIC DNA]</scope>
    <source>
        <strain evidence="2 3">GH2-10</strain>
    </source>
</reference>
<dbReference type="AlphaFoldDB" id="A0A0F5LFS0"/>
<dbReference type="PATRIC" id="fig|361041.3.peg.3853"/>
<dbReference type="Proteomes" id="UP000033514">
    <property type="component" value="Unassembled WGS sequence"/>
</dbReference>